<feature type="transmembrane region" description="Helical" evidence="4">
    <location>
        <begin position="142"/>
        <end position="164"/>
    </location>
</feature>
<evidence type="ECO:0000313" key="5">
    <source>
        <dbReference type="EMBL" id="ANI18468.1"/>
    </source>
</evidence>
<dbReference type="InterPro" id="IPR036259">
    <property type="entry name" value="MFS_trans_sf"/>
</dbReference>
<sequence length="410" mass="42450">MAGAAGVSGDKARVGWIGLLVIVALGINLRPILTSIGPLLAEIRQATGLGFQGASLLTVLPVLCMGLFALALPWVGPRLGESRGMLAGLLAIAVACAWRLLLDSGLALIASAVLAGTGVAIIQALVPGVVKRWFPQRVPAAMGLYSASLMAGGGTAAVLAPVLAGGSGHWQLGLGAWVALAVLGLLLWALVRPREAAAPSVARRGEHFFGSRRAWLLALYFGLINGGYTSMVAWLPMFYRQLGWSAQGSGQLIGLMTLFQVLGALSMPALSRGSADRRPWLCLCLLIQLGGFAGLLLSPLGLPAAWVALIGYGLGACFALSLTLTLDHLAESGPAGSLAAFVQGIGFIITGIIPYVTGWLRDATGSFQASWTLLALSVLLMLGVTLRFAPAGYARAMHGWRGAQTAEVAR</sequence>
<evidence type="ECO:0000313" key="6">
    <source>
        <dbReference type="Proteomes" id="UP000077748"/>
    </source>
</evidence>
<feature type="transmembrane region" description="Helical" evidence="4">
    <location>
        <begin position="84"/>
        <end position="101"/>
    </location>
</feature>
<dbReference type="RefSeq" id="WP_064585049.1">
    <property type="nucleotide sequence ID" value="NZ_CP015878.1"/>
</dbReference>
<dbReference type="Gene3D" id="1.20.1250.20">
    <property type="entry name" value="MFS general substrate transporter like domains"/>
    <property type="match status" value="1"/>
</dbReference>
<feature type="transmembrane region" description="Helical" evidence="4">
    <location>
        <begin position="304"/>
        <end position="326"/>
    </location>
</feature>
<keyword evidence="2 4" id="KW-1133">Transmembrane helix</keyword>
<keyword evidence="3 4" id="KW-0472">Membrane</keyword>
<protein>
    <submittedName>
        <fullName evidence="5">MFS transporter</fullName>
    </submittedName>
</protein>
<dbReference type="Proteomes" id="UP000077748">
    <property type="component" value="Chromosome"/>
</dbReference>
<proteinExistence type="predicted"/>
<feature type="transmembrane region" description="Helical" evidence="4">
    <location>
        <begin position="170"/>
        <end position="193"/>
    </location>
</feature>
<dbReference type="CDD" id="cd17410">
    <property type="entry name" value="MFS_CynX_like"/>
    <property type="match status" value="1"/>
</dbReference>
<evidence type="ECO:0000256" key="2">
    <source>
        <dbReference type="ARBA" id="ARBA00022989"/>
    </source>
</evidence>
<dbReference type="AlphaFoldDB" id="A0A1A9KLS6"/>
<feature type="transmembrane region" description="Helical" evidence="4">
    <location>
        <begin position="369"/>
        <end position="389"/>
    </location>
</feature>
<dbReference type="GO" id="GO:0022857">
    <property type="term" value="F:transmembrane transporter activity"/>
    <property type="evidence" value="ECO:0007669"/>
    <property type="project" value="InterPro"/>
</dbReference>
<evidence type="ECO:0000256" key="1">
    <source>
        <dbReference type="ARBA" id="ARBA00022692"/>
    </source>
</evidence>
<dbReference type="SUPFAM" id="SSF103473">
    <property type="entry name" value="MFS general substrate transporter"/>
    <property type="match status" value="1"/>
</dbReference>
<name>A0A1A9KLS6_9PSED</name>
<evidence type="ECO:0000256" key="3">
    <source>
        <dbReference type="ARBA" id="ARBA00023136"/>
    </source>
</evidence>
<dbReference type="PANTHER" id="PTHR23523:SF1">
    <property type="entry name" value="CYANATE TRANSPORT PROTEIN CYNX"/>
    <property type="match status" value="1"/>
</dbReference>
<dbReference type="InterPro" id="IPR011701">
    <property type="entry name" value="MFS"/>
</dbReference>
<dbReference type="Pfam" id="PF07690">
    <property type="entry name" value="MFS_1"/>
    <property type="match status" value="1"/>
</dbReference>
<feature type="transmembrane region" description="Helical" evidence="4">
    <location>
        <begin position="338"/>
        <end position="357"/>
    </location>
</feature>
<dbReference type="NCBIfam" id="NF007256">
    <property type="entry name" value="PRK09705.1"/>
    <property type="match status" value="1"/>
</dbReference>
<feature type="transmembrane region" description="Helical" evidence="4">
    <location>
        <begin position="107"/>
        <end position="130"/>
    </location>
</feature>
<feature type="transmembrane region" description="Helical" evidence="4">
    <location>
        <begin position="49"/>
        <end position="72"/>
    </location>
</feature>
<feature type="transmembrane region" description="Helical" evidence="4">
    <location>
        <begin position="280"/>
        <end position="298"/>
    </location>
</feature>
<dbReference type="EMBL" id="CP015878">
    <property type="protein sequence ID" value="ANI18468.1"/>
    <property type="molecule type" value="Genomic_DNA"/>
</dbReference>
<organism evidence="5 6">
    <name type="scientific">Pseudomonas citronellolis</name>
    <dbReference type="NCBI Taxonomy" id="53408"/>
    <lineage>
        <taxon>Bacteria</taxon>
        <taxon>Pseudomonadati</taxon>
        <taxon>Pseudomonadota</taxon>
        <taxon>Gammaproteobacteria</taxon>
        <taxon>Pseudomonadales</taxon>
        <taxon>Pseudomonadaceae</taxon>
        <taxon>Pseudomonas</taxon>
    </lineage>
</organism>
<feature type="transmembrane region" description="Helical" evidence="4">
    <location>
        <begin position="249"/>
        <end position="268"/>
    </location>
</feature>
<evidence type="ECO:0000256" key="4">
    <source>
        <dbReference type="SAM" id="Phobius"/>
    </source>
</evidence>
<keyword evidence="1 4" id="KW-0812">Transmembrane</keyword>
<dbReference type="PANTHER" id="PTHR23523">
    <property type="match status" value="1"/>
</dbReference>
<feature type="transmembrane region" description="Helical" evidence="4">
    <location>
        <begin position="12"/>
        <end position="29"/>
    </location>
</feature>
<dbReference type="InterPro" id="IPR052524">
    <property type="entry name" value="MFS_Cyanate_Porter"/>
</dbReference>
<gene>
    <name evidence="5" type="ORF">A9C11_14855</name>
</gene>
<feature type="transmembrane region" description="Helical" evidence="4">
    <location>
        <begin position="214"/>
        <end position="237"/>
    </location>
</feature>
<reference evidence="5 6" key="1">
    <citation type="submission" date="2016-05" db="EMBL/GenBank/DDBJ databases">
        <title>Genome Sequence of Pseudomonas citronellolis Strain SJTE-3, an Estrogens and Persistent Organic Pollutants degradation strain.</title>
        <authorList>
            <person name="Liang R."/>
        </authorList>
    </citation>
    <scope>NUCLEOTIDE SEQUENCE [LARGE SCALE GENOMIC DNA]</scope>
    <source>
        <strain evidence="5 6">SJTE-3</strain>
    </source>
</reference>
<accession>A0A1A9KLS6</accession>